<organism evidence="15 16">
    <name type="scientific">Mycolicibacterium insubricum</name>
    <dbReference type="NCBI Taxonomy" id="444597"/>
    <lineage>
        <taxon>Bacteria</taxon>
        <taxon>Bacillati</taxon>
        <taxon>Actinomycetota</taxon>
        <taxon>Actinomycetes</taxon>
        <taxon>Mycobacteriales</taxon>
        <taxon>Mycobacteriaceae</taxon>
        <taxon>Mycolicibacterium</taxon>
    </lineage>
</organism>
<evidence type="ECO:0000256" key="11">
    <source>
        <dbReference type="ARBA" id="ARBA00072105"/>
    </source>
</evidence>
<comment type="function">
    <text evidence="9">Part of the ABC transporter complex LpqY-SugA-SugB-SugC, which is highly specific for uptake of trehalose. Involved in the recycling of extracellular trehalose released from trehalose-containing molecules synthesized by M.tuberculosis. Trehalose uptake is essential for virulence. Responsible for energy coupling to the transport system.</text>
</comment>
<dbReference type="Gene3D" id="2.40.50.100">
    <property type="match status" value="1"/>
</dbReference>
<dbReference type="InterPro" id="IPR027417">
    <property type="entry name" value="P-loop_NTPase"/>
</dbReference>
<evidence type="ECO:0000256" key="13">
    <source>
        <dbReference type="ARBA" id="ARBA00082626"/>
    </source>
</evidence>
<evidence type="ECO:0000256" key="12">
    <source>
        <dbReference type="ARBA" id="ARBA00080647"/>
    </source>
</evidence>
<comment type="caution">
    <text evidence="15">The sequence shown here is derived from an EMBL/GenBank/DDBJ whole genome shotgun (WGS) entry which is preliminary data.</text>
</comment>
<evidence type="ECO:0000256" key="1">
    <source>
        <dbReference type="ARBA" id="ARBA00004515"/>
    </source>
</evidence>
<dbReference type="InterPro" id="IPR015855">
    <property type="entry name" value="ABC_transpr_MalK-like"/>
</dbReference>
<dbReference type="SUPFAM" id="SSF52540">
    <property type="entry name" value="P-loop containing nucleoside triphosphate hydrolases"/>
    <property type="match status" value="1"/>
</dbReference>
<evidence type="ECO:0000256" key="4">
    <source>
        <dbReference type="ARBA" id="ARBA00022741"/>
    </source>
</evidence>
<dbReference type="SMART" id="SM00382">
    <property type="entry name" value="AAA"/>
    <property type="match status" value="1"/>
</dbReference>
<evidence type="ECO:0000256" key="8">
    <source>
        <dbReference type="ARBA" id="ARBA00050305"/>
    </source>
</evidence>
<dbReference type="OrthoDB" id="9802264at2"/>
<dbReference type="EMBL" id="MVHS01000003">
    <property type="protein sequence ID" value="ORA73579.1"/>
    <property type="molecule type" value="Genomic_DNA"/>
</dbReference>
<accession>A0A1X0DN54</accession>
<dbReference type="STRING" id="444597.BST26_02040"/>
<evidence type="ECO:0000313" key="16">
    <source>
        <dbReference type="Proteomes" id="UP000192801"/>
    </source>
</evidence>
<evidence type="ECO:0000256" key="7">
    <source>
        <dbReference type="ARBA" id="ARBA00023136"/>
    </source>
</evidence>
<evidence type="ECO:0000256" key="6">
    <source>
        <dbReference type="ARBA" id="ARBA00022967"/>
    </source>
</evidence>
<evidence type="ECO:0000256" key="3">
    <source>
        <dbReference type="ARBA" id="ARBA00022475"/>
    </source>
</evidence>
<evidence type="ECO:0000256" key="10">
    <source>
        <dbReference type="ARBA" id="ARBA00063658"/>
    </source>
</evidence>
<keyword evidence="16" id="KW-1185">Reference proteome</keyword>
<dbReference type="NCBIfam" id="NF008653">
    <property type="entry name" value="PRK11650.1"/>
    <property type="match status" value="1"/>
</dbReference>
<dbReference type="PROSITE" id="PS00211">
    <property type="entry name" value="ABC_TRANSPORTER_1"/>
    <property type="match status" value="1"/>
</dbReference>
<dbReference type="PANTHER" id="PTHR43875">
    <property type="entry name" value="MALTODEXTRIN IMPORT ATP-BINDING PROTEIN MSMX"/>
    <property type="match status" value="1"/>
</dbReference>
<keyword evidence="5 15" id="KW-0067">ATP-binding</keyword>
<comment type="catalytic activity">
    <reaction evidence="8">
        <text>alpha,alpha-trehalose(out) + ATP + H2O = alpha,alpha-trehalose(in) + ADP + phosphate + H(+)</text>
        <dbReference type="Rhea" id="RHEA:75203"/>
        <dbReference type="ChEBI" id="CHEBI:15377"/>
        <dbReference type="ChEBI" id="CHEBI:15378"/>
        <dbReference type="ChEBI" id="CHEBI:16551"/>
        <dbReference type="ChEBI" id="CHEBI:30616"/>
        <dbReference type="ChEBI" id="CHEBI:43474"/>
        <dbReference type="ChEBI" id="CHEBI:456216"/>
    </reaction>
</comment>
<dbReference type="InterPro" id="IPR003439">
    <property type="entry name" value="ABC_transporter-like_ATP-bd"/>
</dbReference>
<dbReference type="InterPro" id="IPR012340">
    <property type="entry name" value="NA-bd_OB-fold"/>
</dbReference>
<comment type="subunit">
    <text evidence="10">Monomer. Homodimerizes in the presence of ATP. The complex is composed of two ATP-binding proteins (SugC), two transmembrane proteins (SugA and SugB) and a solute-binding protein (LpqY).</text>
</comment>
<name>A0A1X0DN54_9MYCO</name>
<dbReference type="Gene3D" id="3.40.50.300">
    <property type="entry name" value="P-loop containing nucleotide triphosphate hydrolases"/>
    <property type="match status" value="1"/>
</dbReference>
<evidence type="ECO:0000313" key="15">
    <source>
        <dbReference type="EMBL" id="ORA73579.1"/>
    </source>
</evidence>
<keyword evidence="3" id="KW-1003">Cell membrane</keyword>
<evidence type="ECO:0000256" key="5">
    <source>
        <dbReference type="ARBA" id="ARBA00022840"/>
    </source>
</evidence>
<dbReference type="PANTHER" id="PTHR43875:SF15">
    <property type="entry name" value="TREHALOSE IMPORT ATP-BINDING PROTEIN SUGC"/>
    <property type="match status" value="1"/>
</dbReference>
<dbReference type="Gene3D" id="2.40.50.140">
    <property type="entry name" value="Nucleic acid-binding proteins"/>
    <property type="match status" value="1"/>
</dbReference>
<feature type="domain" description="ABC transporter" evidence="14">
    <location>
        <begin position="4"/>
        <end position="239"/>
    </location>
</feature>
<keyword evidence="7" id="KW-0472">Membrane</keyword>
<dbReference type="GO" id="GO:0005524">
    <property type="term" value="F:ATP binding"/>
    <property type="evidence" value="ECO:0007669"/>
    <property type="project" value="UniProtKB-KW"/>
</dbReference>
<dbReference type="Proteomes" id="UP000192801">
    <property type="component" value="Unassembled WGS sequence"/>
</dbReference>
<dbReference type="InterPro" id="IPR003593">
    <property type="entry name" value="AAA+_ATPase"/>
</dbReference>
<sequence length="393" mass="42514">MAEIVLSEVTKSYPDGKGGVRDVVRNVSLHIADGEFVILVGPSGCGKSTTLNMIAGLEEISSGDLYIDGQRVNDRAPKDRDIAMVFQSYALYPHMTVRGNIAFPLTLAKRPKAEIEAKVGEVARILDLTELLDRKPAQLSGGQRQRVAMGRAIVRKPKAFLMDEPLSNLDAKLRVQMRGEIARLQQRLGVTTVYVTHDQTEAMTLGDRVVVMLGGVIQQVGTPAELYERPINLFVAGFIGSPSMNFFPAQLTDMGVQLPFGEITLSAEALEAMTMHPTPRAVVAGVRPEHLEDAAQIDAYQRIKALTFTVTTDRVESLGADKYLHFRTDSGVARAEQLAVLDADSARPDDFVARVSAASTAVAGGPVELALDTSKVALFDADTGLNLTIPVSW</sequence>
<keyword evidence="4" id="KW-0547">Nucleotide-binding</keyword>
<keyword evidence="2" id="KW-0813">Transport</keyword>
<evidence type="ECO:0000259" key="14">
    <source>
        <dbReference type="PROSITE" id="PS50893"/>
    </source>
</evidence>
<dbReference type="PROSITE" id="PS50893">
    <property type="entry name" value="ABC_TRANSPORTER_2"/>
    <property type="match status" value="1"/>
</dbReference>
<keyword evidence="6" id="KW-1278">Translocase</keyword>
<dbReference type="CDD" id="cd03301">
    <property type="entry name" value="ABC_MalK_N"/>
    <property type="match status" value="1"/>
</dbReference>
<dbReference type="GO" id="GO:0008643">
    <property type="term" value="P:carbohydrate transport"/>
    <property type="evidence" value="ECO:0007669"/>
    <property type="project" value="InterPro"/>
</dbReference>
<reference evidence="15 16" key="1">
    <citation type="submission" date="2016-12" db="EMBL/GenBank/DDBJ databases">
        <title>The new phylogeny of genus Mycobacterium.</title>
        <authorList>
            <person name="Tortoli E."/>
            <person name="Trovato A."/>
            <person name="Cirillo D.M."/>
        </authorList>
    </citation>
    <scope>NUCLEOTIDE SEQUENCE [LARGE SCALE GENOMIC DNA]</scope>
    <source>
        <strain evidence="15 16">DSM 45130</strain>
    </source>
</reference>
<dbReference type="InterPro" id="IPR040582">
    <property type="entry name" value="OB_MalK-like"/>
</dbReference>
<protein>
    <recommendedName>
        <fullName evidence="11">Trehalose import ATP-binding protein SugC</fullName>
    </recommendedName>
    <alternativeName>
        <fullName evidence="13">Nucleotide-binding domain of SugABC transporter</fullName>
    </alternativeName>
    <alternativeName>
        <fullName evidence="12">SugABC transporter ATPase SugC</fullName>
    </alternativeName>
</protein>
<dbReference type="FunFam" id="3.40.50.300:FF:000042">
    <property type="entry name" value="Maltose/maltodextrin ABC transporter, ATP-binding protein"/>
    <property type="match status" value="1"/>
</dbReference>
<dbReference type="GO" id="GO:0140359">
    <property type="term" value="F:ABC-type transporter activity"/>
    <property type="evidence" value="ECO:0007669"/>
    <property type="project" value="InterPro"/>
</dbReference>
<dbReference type="RefSeq" id="WP_083029148.1">
    <property type="nucleotide sequence ID" value="NZ_AP022618.1"/>
</dbReference>
<comment type="subcellular location">
    <subcellularLocation>
        <location evidence="1">Cell inner membrane</location>
        <topology evidence="1">Peripheral membrane protein</topology>
        <orientation evidence="1">Cytoplasmic side</orientation>
    </subcellularLocation>
</comment>
<dbReference type="Pfam" id="PF00005">
    <property type="entry name" value="ABC_tran"/>
    <property type="match status" value="1"/>
</dbReference>
<dbReference type="InterPro" id="IPR047641">
    <property type="entry name" value="ABC_transpr_MalK/UgpC-like"/>
</dbReference>
<dbReference type="AlphaFoldDB" id="A0A1X0DN54"/>
<dbReference type="SUPFAM" id="SSF50331">
    <property type="entry name" value="MOP-like"/>
    <property type="match status" value="1"/>
</dbReference>
<evidence type="ECO:0000256" key="9">
    <source>
        <dbReference type="ARBA" id="ARBA00056091"/>
    </source>
</evidence>
<dbReference type="InterPro" id="IPR017871">
    <property type="entry name" value="ABC_transporter-like_CS"/>
</dbReference>
<proteinExistence type="predicted"/>
<dbReference type="InterPro" id="IPR008995">
    <property type="entry name" value="Mo/tungstate-bd_C_term_dom"/>
</dbReference>
<gene>
    <name evidence="15" type="ORF">BST26_02040</name>
</gene>
<evidence type="ECO:0000256" key="2">
    <source>
        <dbReference type="ARBA" id="ARBA00022448"/>
    </source>
</evidence>
<dbReference type="Pfam" id="PF17912">
    <property type="entry name" value="OB_MalK"/>
    <property type="match status" value="1"/>
</dbReference>
<dbReference type="GO" id="GO:0016887">
    <property type="term" value="F:ATP hydrolysis activity"/>
    <property type="evidence" value="ECO:0007669"/>
    <property type="project" value="InterPro"/>
</dbReference>
<dbReference type="GO" id="GO:0055052">
    <property type="term" value="C:ATP-binding cassette (ABC) transporter complex, substrate-binding subunit-containing"/>
    <property type="evidence" value="ECO:0007669"/>
    <property type="project" value="TreeGrafter"/>
</dbReference>